<evidence type="ECO:0000256" key="4">
    <source>
        <dbReference type="ARBA" id="ARBA00022692"/>
    </source>
</evidence>
<accession>A0A7X0TVN7</accession>
<dbReference type="SUPFAM" id="SSF103473">
    <property type="entry name" value="MFS general substrate transporter"/>
    <property type="match status" value="1"/>
</dbReference>
<dbReference type="Gene3D" id="1.20.1250.20">
    <property type="entry name" value="MFS general substrate transporter like domains"/>
    <property type="match status" value="2"/>
</dbReference>
<evidence type="ECO:0000256" key="3">
    <source>
        <dbReference type="ARBA" id="ARBA00022448"/>
    </source>
</evidence>
<dbReference type="EMBL" id="JACHMI010000001">
    <property type="protein sequence ID" value="MBB6545566.1"/>
    <property type="molecule type" value="Genomic_DNA"/>
</dbReference>
<name>A0A7X0TVN7_9ACTN</name>
<feature type="transmembrane region" description="Helical" evidence="8">
    <location>
        <begin position="265"/>
        <end position="283"/>
    </location>
</feature>
<feature type="transmembrane region" description="Helical" evidence="8">
    <location>
        <begin position="80"/>
        <end position="98"/>
    </location>
</feature>
<dbReference type="GO" id="GO:0016020">
    <property type="term" value="C:membrane"/>
    <property type="evidence" value="ECO:0007669"/>
    <property type="project" value="TreeGrafter"/>
</dbReference>
<evidence type="ECO:0000256" key="1">
    <source>
        <dbReference type="ARBA" id="ARBA00004127"/>
    </source>
</evidence>
<proteinExistence type="inferred from homology"/>
<feature type="transmembrane region" description="Helical" evidence="8">
    <location>
        <begin position="233"/>
        <end position="253"/>
    </location>
</feature>
<dbReference type="InterPro" id="IPR011701">
    <property type="entry name" value="MFS"/>
</dbReference>
<dbReference type="AlphaFoldDB" id="A0A7X0TVN7"/>
<sequence>MSTALSPVRLIRDRPTWLIYLQLSTFATFVYGLSAAVPLLRADQGTSATVAGLHGTSMAAGTIAAGLLLPLLTRTYGRRATSWIGMAGMSAGMLTIFATDALPLTLLGYGVAGGFGSVMLYTAMAALSDHHGAAGAAALSEANAVAVVAGMGMTFGLSLIGQSTVGWRVALLATPVMTVLLALAMGRVWPGPRPTAPPDSATGPHDAATGAGPSGLTEEATGAAARVGWRFQLAGLVLFCCVALEFTFNLWAAELLALSTGLSTVAAATGLTAFIAGMAAGRFAGAQLALRLPRAPLFAGALGLTLAGWLVFWTSGQPVLSYAGLVICGLGVALHFPLALDALIAGAGGRADLAAAASPIWAGAAMAIGPLVLGALADGFGTRSAFLMVPVLIGLAVAGVLVPGRRG</sequence>
<keyword evidence="3" id="KW-0813">Transport</keyword>
<feature type="transmembrane region" description="Helical" evidence="8">
    <location>
        <begin position="104"/>
        <end position="127"/>
    </location>
</feature>
<protein>
    <submittedName>
        <fullName evidence="9">Putative MFS family arabinose efflux permease</fullName>
    </submittedName>
</protein>
<dbReference type="Pfam" id="PF07690">
    <property type="entry name" value="MFS_1"/>
    <property type="match status" value="1"/>
</dbReference>
<feature type="transmembrane region" description="Helical" evidence="8">
    <location>
        <begin position="385"/>
        <end position="404"/>
    </location>
</feature>
<evidence type="ECO:0000256" key="2">
    <source>
        <dbReference type="ARBA" id="ARBA00008335"/>
    </source>
</evidence>
<feature type="transmembrane region" description="Helical" evidence="8">
    <location>
        <begin position="295"/>
        <end position="313"/>
    </location>
</feature>
<dbReference type="PANTHER" id="PTHR23514:SF3">
    <property type="entry name" value="BYPASS OF STOP CODON PROTEIN 6"/>
    <property type="match status" value="1"/>
</dbReference>
<keyword evidence="4 8" id="KW-0812">Transmembrane</keyword>
<dbReference type="RefSeq" id="WP_185100390.1">
    <property type="nucleotide sequence ID" value="NZ_JACHMI010000001.1"/>
</dbReference>
<feature type="transmembrane region" description="Helical" evidence="8">
    <location>
        <begin position="139"/>
        <end position="160"/>
    </location>
</feature>
<feature type="region of interest" description="Disordered" evidence="7">
    <location>
        <begin position="193"/>
        <end position="217"/>
    </location>
</feature>
<dbReference type="GO" id="GO:0022857">
    <property type="term" value="F:transmembrane transporter activity"/>
    <property type="evidence" value="ECO:0007669"/>
    <property type="project" value="InterPro"/>
</dbReference>
<comment type="similarity">
    <text evidence="2">Belongs to the major facilitator superfamily.</text>
</comment>
<feature type="transmembrane region" description="Helical" evidence="8">
    <location>
        <begin position="52"/>
        <end position="73"/>
    </location>
</feature>
<evidence type="ECO:0000256" key="6">
    <source>
        <dbReference type="ARBA" id="ARBA00023136"/>
    </source>
</evidence>
<gene>
    <name evidence="9" type="ORF">HD593_000361</name>
</gene>
<evidence type="ECO:0000313" key="9">
    <source>
        <dbReference type="EMBL" id="MBB6545566.1"/>
    </source>
</evidence>
<evidence type="ECO:0000256" key="8">
    <source>
        <dbReference type="SAM" id="Phobius"/>
    </source>
</evidence>
<comment type="subcellular location">
    <subcellularLocation>
        <location evidence="1">Endomembrane system</location>
        <topology evidence="1">Multi-pass membrane protein</topology>
    </subcellularLocation>
</comment>
<evidence type="ECO:0000256" key="5">
    <source>
        <dbReference type="ARBA" id="ARBA00022989"/>
    </source>
</evidence>
<organism evidence="9 10">
    <name type="scientific">Nonomuraea rubra</name>
    <dbReference type="NCBI Taxonomy" id="46180"/>
    <lineage>
        <taxon>Bacteria</taxon>
        <taxon>Bacillati</taxon>
        <taxon>Actinomycetota</taxon>
        <taxon>Actinomycetes</taxon>
        <taxon>Streptosporangiales</taxon>
        <taxon>Streptosporangiaceae</taxon>
        <taxon>Nonomuraea</taxon>
    </lineage>
</organism>
<dbReference type="InterPro" id="IPR036259">
    <property type="entry name" value="MFS_trans_sf"/>
</dbReference>
<keyword evidence="5 8" id="KW-1133">Transmembrane helix</keyword>
<dbReference type="InterPro" id="IPR051788">
    <property type="entry name" value="MFS_Transporter"/>
</dbReference>
<feature type="transmembrane region" description="Helical" evidence="8">
    <location>
        <begin position="166"/>
        <end position="185"/>
    </location>
</feature>
<feature type="transmembrane region" description="Helical" evidence="8">
    <location>
        <begin position="352"/>
        <end position="373"/>
    </location>
</feature>
<comment type="caution">
    <text evidence="9">The sequence shown here is derived from an EMBL/GenBank/DDBJ whole genome shotgun (WGS) entry which is preliminary data.</text>
</comment>
<dbReference type="GO" id="GO:0012505">
    <property type="term" value="C:endomembrane system"/>
    <property type="evidence" value="ECO:0007669"/>
    <property type="project" value="UniProtKB-SubCell"/>
</dbReference>
<feature type="transmembrane region" description="Helical" evidence="8">
    <location>
        <begin position="17"/>
        <end position="40"/>
    </location>
</feature>
<dbReference type="PANTHER" id="PTHR23514">
    <property type="entry name" value="BYPASS OF STOP CODON PROTEIN 6"/>
    <property type="match status" value="1"/>
</dbReference>
<keyword evidence="10" id="KW-1185">Reference proteome</keyword>
<keyword evidence="6 8" id="KW-0472">Membrane</keyword>
<evidence type="ECO:0000256" key="7">
    <source>
        <dbReference type="SAM" id="MobiDB-lite"/>
    </source>
</evidence>
<dbReference type="Proteomes" id="UP000565579">
    <property type="component" value="Unassembled WGS sequence"/>
</dbReference>
<evidence type="ECO:0000313" key="10">
    <source>
        <dbReference type="Proteomes" id="UP000565579"/>
    </source>
</evidence>
<feature type="transmembrane region" description="Helical" evidence="8">
    <location>
        <begin position="319"/>
        <end position="340"/>
    </location>
</feature>
<reference evidence="9 10" key="1">
    <citation type="submission" date="2020-08" db="EMBL/GenBank/DDBJ databases">
        <title>Sequencing the genomes of 1000 actinobacteria strains.</title>
        <authorList>
            <person name="Klenk H.-P."/>
        </authorList>
    </citation>
    <scope>NUCLEOTIDE SEQUENCE [LARGE SCALE GENOMIC DNA]</scope>
    <source>
        <strain evidence="9 10">DSM 43768</strain>
    </source>
</reference>